<feature type="transmembrane region" description="Helical" evidence="8">
    <location>
        <begin position="82"/>
        <end position="101"/>
    </location>
</feature>
<evidence type="ECO:0000256" key="8">
    <source>
        <dbReference type="SAM" id="Phobius"/>
    </source>
</evidence>
<proteinExistence type="inferred from homology"/>
<feature type="transmembrane region" description="Helical" evidence="8">
    <location>
        <begin position="218"/>
        <end position="241"/>
    </location>
</feature>
<sequence length="362" mass="40531">MREKEIITTNQFIWMLFCIITSFSGLQVIRLLIFQARRDAWLSVILAWILDVLLAVVYAYMGIRFPGQNMVQYSITILGKKLGKIIGILFPIFFLLVSAILQRSLSIILNIVFFPKNSSELLLISSYLVISYAVFKGIEVIGRVCEILGPFFLFALILFFLFAIPDIKLDRLKPQLEAGLYPALTGTPLILSFIGICIIMGMYIPICNHPENGFIAKFTAVSLGTLIIMMLAISAIGIFSYPQAKNMINVSLELTRFVHLGHFFERVEAIWLMIVIGAAITSSSAMIWAFSVGISQIAELSTYKPLVFPAVLLSFVIGMTSFKNSLQLVNFSFYSYPLLSIFVGTGLEMFLFFAALILKKKG</sequence>
<feature type="transmembrane region" description="Helical" evidence="8">
    <location>
        <begin position="269"/>
        <end position="294"/>
    </location>
</feature>
<evidence type="ECO:0000256" key="3">
    <source>
        <dbReference type="ARBA" id="ARBA00022448"/>
    </source>
</evidence>
<feature type="transmembrane region" description="Helical" evidence="8">
    <location>
        <begin position="306"/>
        <end position="322"/>
    </location>
</feature>
<protein>
    <submittedName>
        <fullName evidence="9">Spore germination protein</fullName>
    </submittedName>
</protein>
<dbReference type="PANTHER" id="PTHR34975">
    <property type="entry name" value="SPORE GERMINATION PROTEIN A2"/>
    <property type="match status" value="1"/>
</dbReference>
<dbReference type="EMBL" id="CP006763">
    <property type="protein sequence ID" value="AGY75729.1"/>
    <property type="molecule type" value="Genomic_DNA"/>
</dbReference>
<keyword evidence="3" id="KW-0813">Transport</keyword>
<dbReference type="PANTHER" id="PTHR34975:SF2">
    <property type="entry name" value="SPORE GERMINATION PROTEIN A2"/>
    <property type="match status" value="1"/>
</dbReference>
<keyword evidence="7 8" id="KW-0472">Membrane</keyword>
<keyword evidence="4" id="KW-0309">Germination</keyword>
<dbReference type="RefSeq" id="WP_013240222.1">
    <property type="nucleotide sequence ID" value="NC_022592.1"/>
</dbReference>
<feature type="transmembrane region" description="Helical" evidence="8">
    <location>
        <begin position="184"/>
        <end position="206"/>
    </location>
</feature>
<feature type="transmembrane region" description="Helical" evidence="8">
    <location>
        <begin position="40"/>
        <end position="61"/>
    </location>
</feature>
<dbReference type="Proteomes" id="UP000017590">
    <property type="component" value="Chromosome"/>
</dbReference>
<evidence type="ECO:0000256" key="6">
    <source>
        <dbReference type="ARBA" id="ARBA00022989"/>
    </source>
</evidence>
<name>A0ABM5NTI4_9CLOT</name>
<organism evidence="9 10">
    <name type="scientific">Clostridium autoethanogenum DSM 10061</name>
    <dbReference type="NCBI Taxonomy" id="1341692"/>
    <lineage>
        <taxon>Bacteria</taxon>
        <taxon>Bacillati</taxon>
        <taxon>Bacillota</taxon>
        <taxon>Clostridia</taxon>
        <taxon>Eubacteriales</taxon>
        <taxon>Clostridiaceae</taxon>
        <taxon>Clostridium</taxon>
    </lineage>
</organism>
<keyword evidence="5 8" id="KW-0812">Transmembrane</keyword>
<evidence type="ECO:0000256" key="4">
    <source>
        <dbReference type="ARBA" id="ARBA00022544"/>
    </source>
</evidence>
<evidence type="ECO:0000313" key="9">
    <source>
        <dbReference type="EMBL" id="AGY75729.1"/>
    </source>
</evidence>
<dbReference type="Pfam" id="PF03845">
    <property type="entry name" value="Spore_permease"/>
    <property type="match status" value="1"/>
</dbReference>
<accession>A0ABM5NTI4</accession>
<reference evidence="10" key="1">
    <citation type="journal article" date="2014" name="Biotechnol. Biofuels">
        <title>Comparison of single-molecule sequencing and hybrid approaches for finishing the genome of Clostridium autoethanogenum and analysis of CRISPR systems in industrial relevant Clostridia.</title>
        <authorList>
            <person name="Brown S.D."/>
            <person name="Nagaraju S."/>
            <person name="Utturkar S."/>
            <person name="De Tissera S."/>
            <person name="Segovia S."/>
            <person name="Mitchell W."/>
            <person name="Land M.L."/>
            <person name="Dassanayake A."/>
            <person name="Kopke M."/>
        </authorList>
    </citation>
    <scope>NUCLEOTIDE SEQUENCE [LARGE SCALE GENOMIC DNA]</scope>
    <source>
        <strain evidence="10">DSM 10061</strain>
    </source>
</reference>
<feature type="transmembrane region" description="Helical" evidence="8">
    <location>
        <begin position="12"/>
        <end position="34"/>
    </location>
</feature>
<evidence type="ECO:0000256" key="7">
    <source>
        <dbReference type="ARBA" id="ARBA00023136"/>
    </source>
</evidence>
<gene>
    <name evidence="9" type="ORF">CAETHG_1506</name>
</gene>
<evidence type="ECO:0000256" key="1">
    <source>
        <dbReference type="ARBA" id="ARBA00004141"/>
    </source>
</evidence>
<dbReference type="NCBIfam" id="TIGR00912">
    <property type="entry name" value="2A0309"/>
    <property type="match status" value="1"/>
</dbReference>
<feature type="transmembrane region" description="Helical" evidence="8">
    <location>
        <begin position="121"/>
        <end position="138"/>
    </location>
</feature>
<comment type="similarity">
    <text evidence="2">Belongs to the amino acid-polyamine-organocation (APC) superfamily. Spore germination protein (SGP) (TC 2.A.3.9) family.</text>
</comment>
<feature type="transmembrane region" description="Helical" evidence="8">
    <location>
        <begin position="145"/>
        <end position="164"/>
    </location>
</feature>
<evidence type="ECO:0000256" key="5">
    <source>
        <dbReference type="ARBA" id="ARBA00022692"/>
    </source>
</evidence>
<keyword evidence="6 8" id="KW-1133">Transmembrane helix</keyword>
<evidence type="ECO:0000313" key="10">
    <source>
        <dbReference type="Proteomes" id="UP000017590"/>
    </source>
</evidence>
<comment type="subcellular location">
    <subcellularLocation>
        <location evidence="1">Membrane</location>
        <topology evidence="1">Multi-pass membrane protein</topology>
    </subcellularLocation>
</comment>
<evidence type="ECO:0000256" key="2">
    <source>
        <dbReference type="ARBA" id="ARBA00007998"/>
    </source>
</evidence>
<dbReference type="InterPro" id="IPR004761">
    <property type="entry name" value="Spore_GerAB"/>
</dbReference>
<feature type="transmembrane region" description="Helical" evidence="8">
    <location>
        <begin position="334"/>
        <end position="358"/>
    </location>
</feature>
<keyword evidence="10" id="KW-1185">Reference proteome</keyword>